<dbReference type="AlphaFoldDB" id="E0UDS9"/>
<protein>
    <submittedName>
        <fullName evidence="6">Pirin domain protein</fullName>
    </submittedName>
</protein>
<evidence type="ECO:0000259" key="5">
    <source>
        <dbReference type="Pfam" id="PF17954"/>
    </source>
</evidence>
<evidence type="ECO:0000256" key="3">
    <source>
        <dbReference type="RuleBase" id="RU003457"/>
    </source>
</evidence>
<dbReference type="InterPro" id="IPR011051">
    <property type="entry name" value="RmlC_Cupin_sf"/>
</dbReference>
<dbReference type="CDD" id="cd20311">
    <property type="entry name" value="cupin_Yhhw_C"/>
    <property type="match status" value="1"/>
</dbReference>
<dbReference type="RefSeq" id="WP_013324556.1">
    <property type="nucleotide sequence ID" value="NC_014501.1"/>
</dbReference>
<dbReference type="OrthoDB" id="321327at2"/>
<dbReference type="SUPFAM" id="SSF51182">
    <property type="entry name" value="RmlC-like cupins"/>
    <property type="match status" value="1"/>
</dbReference>
<dbReference type="CDD" id="cd02910">
    <property type="entry name" value="cupin_Yhhw_N"/>
    <property type="match status" value="1"/>
</dbReference>
<feature type="domain" description="Pirin N-terminal" evidence="4">
    <location>
        <begin position="9"/>
        <end position="119"/>
    </location>
</feature>
<dbReference type="InterPro" id="IPR014710">
    <property type="entry name" value="RmlC-like_jellyroll"/>
</dbReference>
<keyword evidence="2" id="KW-0479">Metal-binding</keyword>
<dbReference type="STRING" id="497965.Cyan7822_4606"/>
<comment type="similarity">
    <text evidence="1 3">Belongs to the pirin family.</text>
</comment>
<evidence type="ECO:0000259" key="4">
    <source>
        <dbReference type="Pfam" id="PF02678"/>
    </source>
</evidence>
<feature type="binding site" evidence="2">
    <location>
        <position position="59"/>
    </location>
    <ligand>
        <name>Fe cation</name>
        <dbReference type="ChEBI" id="CHEBI:24875"/>
    </ligand>
</feature>
<dbReference type="eggNOG" id="COG1741">
    <property type="taxonomic scope" value="Bacteria"/>
</dbReference>
<dbReference type="Pfam" id="PF17954">
    <property type="entry name" value="Pirin_C_2"/>
    <property type="match status" value="1"/>
</dbReference>
<evidence type="ECO:0000256" key="1">
    <source>
        <dbReference type="ARBA" id="ARBA00008416"/>
    </source>
</evidence>
<evidence type="ECO:0000313" key="7">
    <source>
        <dbReference type="Proteomes" id="UP000008206"/>
    </source>
</evidence>
<dbReference type="Proteomes" id="UP000008206">
    <property type="component" value="Chromosome"/>
</dbReference>
<dbReference type="PANTHER" id="PTHR43212:SF3">
    <property type="entry name" value="QUERCETIN 2,3-DIOXYGENASE"/>
    <property type="match status" value="1"/>
</dbReference>
<gene>
    <name evidence="6" type="ordered locus">Cyan7822_4606</name>
</gene>
<feature type="binding site" evidence="2">
    <location>
        <position position="101"/>
    </location>
    <ligand>
        <name>Fe cation</name>
        <dbReference type="ChEBI" id="CHEBI:24875"/>
    </ligand>
</feature>
<accession>E0UDS9</accession>
<name>E0UDS9_GLOV7</name>
<keyword evidence="7" id="KW-1185">Reference proteome</keyword>
<feature type="binding site" evidence="2">
    <location>
        <position position="57"/>
    </location>
    <ligand>
        <name>Fe cation</name>
        <dbReference type="ChEBI" id="CHEBI:24875"/>
    </ligand>
</feature>
<dbReference type="EMBL" id="CP002198">
    <property type="protein sequence ID" value="ADN16514.1"/>
    <property type="molecule type" value="Genomic_DNA"/>
</dbReference>
<dbReference type="Gene3D" id="2.60.120.10">
    <property type="entry name" value="Jelly Rolls"/>
    <property type="match status" value="2"/>
</dbReference>
<dbReference type="InterPro" id="IPR041602">
    <property type="entry name" value="Quercetinase_C"/>
</dbReference>
<dbReference type="KEGG" id="cyj:Cyan7822_4606"/>
<dbReference type="InterPro" id="IPR003829">
    <property type="entry name" value="Pirin_N_dom"/>
</dbReference>
<evidence type="ECO:0000313" key="6">
    <source>
        <dbReference type="EMBL" id="ADN16514.1"/>
    </source>
</evidence>
<proteinExistence type="inferred from homology"/>
<evidence type="ECO:0000256" key="2">
    <source>
        <dbReference type="PIRSR" id="PIRSR006232-1"/>
    </source>
</evidence>
<organism evidence="6 7">
    <name type="scientific">Gloeothece verrucosa (strain PCC 7822)</name>
    <name type="common">Cyanothece sp. (strain PCC 7822)</name>
    <dbReference type="NCBI Taxonomy" id="497965"/>
    <lineage>
        <taxon>Bacteria</taxon>
        <taxon>Bacillati</taxon>
        <taxon>Cyanobacteriota</taxon>
        <taxon>Cyanophyceae</taxon>
        <taxon>Oscillatoriophycideae</taxon>
        <taxon>Chroococcales</taxon>
        <taxon>Aphanothecaceae</taxon>
        <taxon>Gloeothece</taxon>
        <taxon>Gloeothece verrucosa</taxon>
    </lineage>
</organism>
<dbReference type="HOGENOM" id="CLU_064194_2_2_3"/>
<dbReference type="InterPro" id="IPR012093">
    <property type="entry name" value="Pirin"/>
</dbReference>
<comment type="cofactor">
    <cofactor evidence="2">
        <name>Fe cation</name>
        <dbReference type="ChEBI" id="CHEBI:24875"/>
    </cofactor>
    <text evidence="2">Binds 1 Fe cation per subunit.</text>
</comment>
<keyword evidence="2" id="KW-0408">Iron</keyword>
<sequence length="232" mass="26306">MITIRSSEKRGYADYRWLKSYHTFSFANYYDPDYMGFRSLRVINEDRVIGGAGFDTHGHRDMEILTYVLEGELEHKDSMGNGSIIRPGEVQRMSAGTGILHSEYNHSKSTPVHFFQIWIIPREKGLPPSYEQKKIDLDKTPGELQLIAAPDSSKGVITIHQDVQLYAAKLLKNQDLTYRVPLERHLWLQVAKGEIDLNGMILHTGDGAAISEETKLTIKAQTEAEILVFDLA</sequence>
<feature type="domain" description="Quercetin 2,3-dioxygenase C-terminal cupin" evidence="5">
    <location>
        <begin position="146"/>
        <end position="231"/>
    </location>
</feature>
<dbReference type="PANTHER" id="PTHR43212">
    <property type="entry name" value="QUERCETIN 2,3-DIOXYGENASE"/>
    <property type="match status" value="1"/>
</dbReference>
<dbReference type="GO" id="GO:0046872">
    <property type="term" value="F:metal ion binding"/>
    <property type="evidence" value="ECO:0007669"/>
    <property type="project" value="UniProtKB-KW"/>
</dbReference>
<feature type="binding site" evidence="2">
    <location>
        <position position="103"/>
    </location>
    <ligand>
        <name>Fe cation</name>
        <dbReference type="ChEBI" id="CHEBI:24875"/>
    </ligand>
</feature>
<dbReference type="PIRSF" id="PIRSF006232">
    <property type="entry name" value="Pirin"/>
    <property type="match status" value="1"/>
</dbReference>
<reference evidence="7" key="1">
    <citation type="journal article" date="2011" name="MBio">
        <title>Novel metabolic attributes of the genus Cyanothece, comprising a group of unicellular nitrogen-fixing Cyanobacteria.</title>
        <authorList>
            <person name="Bandyopadhyay A."/>
            <person name="Elvitigala T."/>
            <person name="Welsh E."/>
            <person name="Stockel J."/>
            <person name="Liberton M."/>
            <person name="Min H."/>
            <person name="Sherman L.A."/>
            <person name="Pakrasi H.B."/>
        </authorList>
    </citation>
    <scope>NUCLEOTIDE SEQUENCE [LARGE SCALE GENOMIC DNA]</scope>
    <source>
        <strain evidence="7">PCC 7822</strain>
    </source>
</reference>
<dbReference type="Pfam" id="PF02678">
    <property type="entry name" value="Pirin"/>
    <property type="match status" value="1"/>
</dbReference>